<dbReference type="InterPro" id="IPR002505">
    <property type="entry name" value="PTA_PTB"/>
</dbReference>
<evidence type="ECO:0000259" key="9">
    <source>
        <dbReference type="Pfam" id="PF01515"/>
    </source>
</evidence>
<feature type="domain" description="Phosphate acetyl/butaryl transferase" evidence="9">
    <location>
        <begin position="3"/>
        <end position="327"/>
    </location>
</feature>
<comment type="catalytic activity">
    <reaction evidence="1">
        <text>acetyl-CoA + phosphate = acetyl phosphate + CoA</text>
        <dbReference type="Rhea" id="RHEA:19521"/>
        <dbReference type="ChEBI" id="CHEBI:22191"/>
        <dbReference type="ChEBI" id="CHEBI:43474"/>
        <dbReference type="ChEBI" id="CHEBI:57287"/>
        <dbReference type="ChEBI" id="CHEBI:57288"/>
        <dbReference type="EC" id="2.3.1.8"/>
    </reaction>
</comment>
<name>A0A212JMJ7_9BACT</name>
<protein>
    <recommendedName>
        <fullName evidence="5">Phosphate acetyltransferase</fullName>
        <ecNumber evidence="4">2.3.1.8</ecNumber>
    </recommendedName>
    <alternativeName>
        <fullName evidence="8">Phosphotransacetylase</fullName>
    </alternativeName>
</protein>
<evidence type="ECO:0000313" key="10">
    <source>
        <dbReference type="EMBL" id="SBW00640.1"/>
    </source>
</evidence>
<evidence type="ECO:0000256" key="1">
    <source>
        <dbReference type="ARBA" id="ARBA00000705"/>
    </source>
</evidence>
<reference evidence="10" key="1">
    <citation type="submission" date="2016-04" db="EMBL/GenBank/DDBJ databases">
        <authorList>
            <person name="Evans L.H."/>
            <person name="Alamgir A."/>
            <person name="Owens N."/>
            <person name="Weber N.D."/>
            <person name="Virtaneva K."/>
            <person name="Barbian K."/>
            <person name="Babar A."/>
            <person name="Rosenke K."/>
        </authorList>
    </citation>
    <scope>NUCLEOTIDE SEQUENCE</scope>
    <source>
        <strain evidence="10">86-2</strain>
    </source>
</reference>
<dbReference type="SUPFAM" id="SSF53659">
    <property type="entry name" value="Isocitrate/Isopropylmalate dehydrogenase-like"/>
    <property type="match status" value="1"/>
</dbReference>
<comment type="pathway">
    <text evidence="2">Metabolic intermediate biosynthesis; acetyl-CoA biosynthesis; acetyl-CoA from acetate: step 2/2.</text>
</comment>
<dbReference type="Gene3D" id="3.40.50.10950">
    <property type="match status" value="1"/>
</dbReference>
<proteinExistence type="inferred from homology"/>
<evidence type="ECO:0000256" key="3">
    <source>
        <dbReference type="ARBA" id="ARBA00005656"/>
    </source>
</evidence>
<dbReference type="InterPro" id="IPR004614">
    <property type="entry name" value="P_AcTrfase"/>
</dbReference>
<dbReference type="GO" id="GO:0008959">
    <property type="term" value="F:phosphate acetyltransferase activity"/>
    <property type="evidence" value="ECO:0007669"/>
    <property type="project" value="UniProtKB-EC"/>
</dbReference>
<gene>
    <name evidence="10" type="primary">pta</name>
    <name evidence="10" type="ORF">KL86DYS2_11888</name>
</gene>
<dbReference type="InterPro" id="IPR042112">
    <property type="entry name" value="P_AcTrfase_dom2"/>
</dbReference>
<evidence type="ECO:0000256" key="7">
    <source>
        <dbReference type="ARBA" id="ARBA00023315"/>
    </source>
</evidence>
<evidence type="ECO:0000256" key="4">
    <source>
        <dbReference type="ARBA" id="ARBA00012707"/>
    </source>
</evidence>
<keyword evidence="7 10" id="KW-0012">Acyltransferase</keyword>
<evidence type="ECO:0000256" key="2">
    <source>
        <dbReference type="ARBA" id="ARBA00004989"/>
    </source>
</evidence>
<evidence type="ECO:0000256" key="6">
    <source>
        <dbReference type="ARBA" id="ARBA00022679"/>
    </source>
</evidence>
<dbReference type="InterPro" id="IPR042113">
    <property type="entry name" value="P_AcTrfase_dom1"/>
</dbReference>
<dbReference type="EMBL" id="FLUL01000001">
    <property type="protein sequence ID" value="SBW00640.1"/>
    <property type="molecule type" value="Genomic_DNA"/>
</dbReference>
<dbReference type="NCBIfam" id="TIGR00651">
    <property type="entry name" value="pta"/>
    <property type="match status" value="1"/>
</dbReference>
<evidence type="ECO:0000256" key="5">
    <source>
        <dbReference type="ARBA" id="ARBA00021528"/>
    </source>
</evidence>
<dbReference type="InterPro" id="IPR012147">
    <property type="entry name" value="P_Ac_Bu_trans"/>
</dbReference>
<dbReference type="EC" id="2.3.1.8" evidence="4"/>
<dbReference type="InterPro" id="IPR050500">
    <property type="entry name" value="Phos_Acetyltrans/Butyryltrans"/>
</dbReference>
<dbReference type="Pfam" id="PF01515">
    <property type="entry name" value="PTA_PTB"/>
    <property type="match status" value="1"/>
</dbReference>
<comment type="similarity">
    <text evidence="3">Belongs to the phosphate acetyltransferase and butyryltransferase family.</text>
</comment>
<keyword evidence="6 10" id="KW-0808">Transferase</keyword>
<dbReference type="Gene3D" id="3.40.50.10750">
    <property type="entry name" value="Isocitrate/Isopropylmalate dehydrogenase-like"/>
    <property type="match status" value="1"/>
</dbReference>
<dbReference type="NCBIfam" id="NF007233">
    <property type="entry name" value="PRK09653.1"/>
    <property type="match status" value="1"/>
</dbReference>
<organism evidence="10">
    <name type="scientific">uncultured Dysgonomonas sp</name>
    <dbReference type="NCBI Taxonomy" id="206096"/>
    <lineage>
        <taxon>Bacteria</taxon>
        <taxon>Pseudomonadati</taxon>
        <taxon>Bacteroidota</taxon>
        <taxon>Bacteroidia</taxon>
        <taxon>Bacteroidales</taxon>
        <taxon>Dysgonomonadaceae</taxon>
        <taxon>Dysgonomonas</taxon>
        <taxon>environmental samples</taxon>
    </lineage>
</organism>
<dbReference type="PANTHER" id="PTHR43356">
    <property type="entry name" value="PHOSPHATE ACETYLTRANSFERASE"/>
    <property type="match status" value="1"/>
</dbReference>
<accession>A0A212JMJ7</accession>
<dbReference type="PANTHER" id="PTHR43356:SF3">
    <property type="entry name" value="PHOSPHATE ACETYLTRANSFERASE"/>
    <property type="match status" value="1"/>
</dbReference>
<dbReference type="AlphaFoldDB" id="A0A212JMJ7"/>
<dbReference type="RefSeq" id="WP_283687375.1">
    <property type="nucleotide sequence ID" value="NZ_CALESN010000066.1"/>
</dbReference>
<sequence length="336" mass="35429">MDLIKEIVERAKANKQRIVLPEGTEERTIKAADQLLGDGVADIILIGNVKEVKELAAGLNLKNIDKATILDPKDYEKKEVYTNLLFELRKSKGLTIEQAAKLAENPLYIGCLMIKNGDADGEIAGAENTTGDVLRPALQIIKTAPGISVVSGAFLMFTTQKQYGKDGLLLFADCAVTPDPTASQLAEIAVATGQTARALVGEEPQVAILSFSTKGSAKSPLVDKVIEATQLAQKIDPTMKIDGELQADAALVPAVGKQKAPESAVAGQANVLVFPSLEVGNIAYKLVQRLGNAEAVGPILQGMAAPVNDLSRGCSVSDIYNMVAIAANQAIAAKKK</sequence>
<evidence type="ECO:0000256" key="8">
    <source>
        <dbReference type="ARBA" id="ARBA00031108"/>
    </source>
</evidence>
<dbReference type="PIRSF" id="PIRSF000428">
    <property type="entry name" value="P_Ac_trans"/>
    <property type="match status" value="1"/>
</dbReference>